<keyword evidence="4 6" id="KW-0067">ATP-binding</keyword>
<evidence type="ECO:0000256" key="3">
    <source>
        <dbReference type="ARBA" id="ARBA00022741"/>
    </source>
</evidence>
<protein>
    <submittedName>
        <fullName evidence="6">ATP-binding cassette domain-containing protein</fullName>
    </submittedName>
</protein>
<dbReference type="GO" id="GO:0005524">
    <property type="term" value="F:ATP binding"/>
    <property type="evidence" value="ECO:0007669"/>
    <property type="project" value="UniProtKB-KW"/>
</dbReference>
<dbReference type="EMBL" id="JACJUU010000009">
    <property type="protein sequence ID" value="MBC2770548.1"/>
    <property type="molecule type" value="Genomic_DNA"/>
</dbReference>
<gene>
    <name evidence="6" type="ORF">GTU67_11595</name>
</gene>
<dbReference type="RefSeq" id="WP_185780225.1">
    <property type="nucleotide sequence ID" value="NZ_JACJUU010000009.1"/>
</dbReference>
<accession>A0A842HSC4</accession>
<organism evidence="6 7">
    <name type="scientific">Pusillimonas minor</name>
    <dbReference type="NCBI Taxonomy" id="2697024"/>
    <lineage>
        <taxon>Bacteria</taxon>
        <taxon>Pseudomonadati</taxon>
        <taxon>Pseudomonadota</taxon>
        <taxon>Betaproteobacteria</taxon>
        <taxon>Burkholderiales</taxon>
        <taxon>Alcaligenaceae</taxon>
        <taxon>Pusillimonas</taxon>
    </lineage>
</organism>
<dbReference type="PROSITE" id="PS50893">
    <property type="entry name" value="ABC_TRANSPORTER_2"/>
    <property type="match status" value="1"/>
</dbReference>
<dbReference type="AlphaFoldDB" id="A0A842HSC4"/>
<keyword evidence="2" id="KW-1003">Cell membrane</keyword>
<dbReference type="PANTHER" id="PTHR43423:SF1">
    <property type="entry name" value="ABC TRANSPORTER I FAMILY MEMBER 17"/>
    <property type="match status" value="1"/>
</dbReference>
<evidence type="ECO:0000313" key="6">
    <source>
        <dbReference type="EMBL" id="MBC2770548.1"/>
    </source>
</evidence>
<keyword evidence="1" id="KW-0813">Transport</keyword>
<dbReference type="Pfam" id="PF00005">
    <property type="entry name" value="ABC_tran"/>
    <property type="match status" value="1"/>
</dbReference>
<keyword evidence="3" id="KW-0547">Nucleotide-binding</keyword>
<proteinExistence type="predicted"/>
<evidence type="ECO:0000313" key="7">
    <source>
        <dbReference type="Proteomes" id="UP000545386"/>
    </source>
</evidence>
<comment type="caution">
    <text evidence="6">The sequence shown here is derived from an EMBL/GenBank/DDBJ whole genome shotgun (WGS) entry which is preliminary data.</text>
</comment>
<evidence type="ECO:0000256" key="4">
    <source>
        <dbReference type="ARBA" id="ARBA00022840"/>
    </source>
</evidence>
<dbReference type="GO" id="GO:0016887">
    <property type="term" value="F:ATP hydrolysis activity"/>
    <property type="evidence" value="ECO:0007669"/>
    <property type="project" value="InterPro"/>
</dbReference>
<feature type="domain" description="ABC transporter" evidence="5">
    <location>
        <begin position="6"/>
        <end position="227"/>
    </location>
</feature>
<dbReference type="PANTHER" id="PTHR43423">
    <property type="entry name" value="ABC TRANSPORTER I FAMILY MEMBER 17"/>
    <property type="match status" value="1"/>
</dbReference>
<evidence type="ECO:0000259" key="5">
    <source>
        <dbReference type="PROSITE" id="PS50893"/>
    </source>
</evidence>
<evidence type="ECO:0000256" key="2">
    <source>
        <dbReference type="ARBA" id="ARBA00022475"/>
    </source>
</evidence>
<dbReference type="InterPro" id="IPR003593">
    <property type="entry name" value="AAA+_ATPase"/>
</dbReference>
<dbReference type="SMART" id="SM00382">
    <property type="entry name" value="AAA"/>
    <property type="match status" value="1"/>
</dbReference>
<keyword evidence="2" id="KW-0472">Membrane</keyword>
<keyword evidence="7" id="KW-1185">Reference proteome</keyword>
<name>A0A842HSC4_9BURK</name>
<dbReference type="Gene3D" id="3.40.50.300">
    <property type="entry name" value="P-loop containing nucleotide triphosphate hydrolases"/>
    <property type="match status" value="1"/>
</dbReference>
<dbReference type="InterPro" id="IPR027417">
    <property type="entry name" value="P-loop_NTPase"/>
</dbReference>
<sequence>MTDNVFELSGVTHARQGREVLHDINLCLARGRPVCLVGPSGSGKTSFLRLLNRLETPVDGRILFNGKPIEDYPVRRLRTQVGFAFQTPAMFDGTVHDNLTAAVRFSKGKPVHEDQERMQRALELAELSGEYLERPADQLSGGEKQRVALARTLMTDPAVLLLDEPTSALDPDSGARLINTLKKLSDAGMTIIMSTHRLDETEALQANVVTFDAGRVVSHKTAGGRDVD</sequence>
<dbReference type="SUPFAM" id="SSF52540">
    <property type="entry name" value="P-loop containing nucleoside triphosphate hydrolases"/>
    <property type="match status" value="1"/>
</dbReference>
<evidence type="ECO:0000256" key="1">
    <source>
        <dbReference type="ARBA" id="ARBA00022448"/>
    </source>
</evidence>
<dbReference type="PROSITE" id="PS00211">
    <property type="entry name" value="ABC_TRANSPORTER_1"/>
    <property type="match status" value="1"/>
</dbReference>
<dbReference type="InterPro" id="IPR003439">
    <property type="entry name" value="ABC_transporter-like_ATP-bd"/>
</dbReference>
<reference evidence="6 7" key="1">
    <citation type="submission" date="2020-08" db="EMBL/GenBank/DDBJ databases">
        <title>Paraeoetvoesia sp. YC-7-48 draft genome sequence.</title>
        <authorList>
            <person name="Yao L."/>
        </authorList>
    </citation>
    <scope>NUCLEOTIDE SEQUENCE [LARGE SCALE GENOMIC DNA]</scope>
    <source>
        <strain evidence="7">YC-7-48</strain>
    </source>
</reference>
<dbReference type="Proteomes" id="UP000545386">
    <property type="component" value="Unassembled WGS sequence"/>
</dbReference>
<dbReference type="InterPro" id="IPR017871">
    <property type="entry name" value="ABC_transporter-like_CS"/>
</dbReference>